<accession>A0A9P7ET77</accession>
<feature type="compositionally biased region" description="Low complexity" evidence="1">
    <location>
        <begin position="119"/>
        <end position="131"/>
    </location>
</feature>
<evidence type="ECO:0000256" key="1">
    <source>
        <dbReference type="SAM" id="MobiDB-lite"/>
    </source>
</evidence>
<feature type="compositionally biased region" description="Polar residues" evidence="1">
    <location>
        <begin position="158"/>
        <end position="188"/>
    </location>
</feature>
<evidence type="ECO:0000313" key="3">
    <source>
        <dbReference type="Proteomes" id="UP000823399"/>
    </source>
</evidence>
<comment type="caution">
    <text evidence="2">The sequence shown here is derived from an EMBL/GenBank/DDBJ whole genome shotgun (WGS) entry which is preliminary data.</text>
</comment>
<dbReference type="GeneID" id="64704837"/>
<dbReference type="OrthoDB" id="2693486at2759"/>
<feature type="region of interest" description="Disordered" evidence="1">
    <location>
        <begin position="430"/>
        <end position="484"/>
    </location>
</feature>
<proteinExistence type="predicted"/>
<evidence type="ECO:0000313" key="2">
    <source>
        <dbReference type="EMBL" id="KAG2088002.1"/>
    </source>
</evidence>
<feature type="region of interest" description="Disordered" evidence="1">
    <location>
        <begin position="101"/>
        <end position="188"/>
    </location>
</feature>
<dbReference type="EMBL" id="JABBWM010000126">
    <property type="protein sequence ID" value="KAG2088002.1"/>
    <property type="molecule type" value="Genomic_DNA"/>
</dbReference>
<name>A0A9P7ET77_9AGAM</name>
<dbReference type="Proteomes" id="UP000823399">
    <property type="component" value="Unassembled WGS sequence"/>
</dbReference>
<sequence>MDSSPCRQCACRGYLEMGPNECACAHTPQDHTTVALPPRRCASGTYFSMNENPATYRSMCALCNGAYYVHVPTPTQAPITPIIHSGYDSTMANSSSSSSGSPALAWYIQPPPSPLSSNTGAPPTTPAPLTLQLWSPPHAPASGTTNDRRCAPHGVSASPLTSVPIISSRAGRSSNSTRSSTAPRRQLTQRTAQPIKYLVVIHPEPVYGTVTTDFDRLFRELRCPVPQKIGSFLRQAESLGLSFKFEATARSDELAGPIFDIQLTNHLDGKGFVFSRPHSAPNTNTVMMSRYTWSFLMTGKSQRSALGAKLTSSRKSAEDVTHKDLAANADKLPVPSPHHDHRIVFVVPLEFIVTGPLNGQEDTEFTCADGCSEQPSADSDMDFDVPDFVPLTPADTTNVGVSLFLPGPVSPVNRVVPLSPLRVPQIMSFDGPASSASSGPDTATSTIMRPPVALQPRQQSPTAAVSCLERENSSCTNDHAVPPK</sequence>
<gene>
    <name evidence="2" type="ORF">F5147DRAFT_781135</name>
</gene>
<dbReference type="RefSeq" id="XP_041285391.1">
    <property type="nucleotide sequence ID" value="XM_041442578.1"/>
</dbReference>
<feature type="compositionally biased region" description="Polar residues" evidence="1">
    <location>
        <begin position="434"/>
        <end position="447"/>
    </location>
</feature>
<protein>
    <submittedName>
        <fullName evidence="2">Uncharacterized protein</fullName>
    </submittedName>
</protein>
<keyword evidence="3" id="KW-1185">Reference proteome</keyword>
<reference evidence="2" key="1">
    <citation type="journal article" date="2020" name="New Phytol.">
        <title>Comparative genomics reveals dynamic genome evolution in host specialist ectomycorrhizal fungi.</title>
        <authorList>
            <person name="Lofgren L.A."/>
            <person name="Nguyen N.H."/>
            <person name="Vilgalys R."/>
            <person name="Ruytinx J."/>
            <person name="Liao H.L."/>
            <person name="Branco S."/>
            <person name="Kuo A."/>
            <person name="LaButti K."/>
            <person name="Lipzen A."/>
            <person name="Andreopoulos W."/>
            <person name="Pangilinan J."/>
            <person name="Riley R."/>
            <person name="Hundley H."/>
            <person name="Na H."/>
            <person name="Barry K."/>
            <person name="Grigoriev I.V."/>
            <person name="Stajich J.E."/>
            <person name="Kennedy P.G."/>
        </authorList>
    </citation>
    <scope>NUCLEOTIDE SEQUENCE</scope>
    <source>
        <strain evidence="2">FC423</strain>
    </source>
</reference>
<dbReference type="AlphaFoldDB" id="A0A9P7ET77"/>
<organism evidence="2 3">
    <name type="scientific">Suillus discolor</name>
    <dbReference type="NCBI Taxonomy" id="1912936"/>
    <lineage>
        <taxon>Eukaryota</taxon>
        <taxon>Fungi</taxon>
        <taxon>Dikarya</taxon>
        <taxon>Basidiomycota</taxon>
        <taxon>Agaricomycotina</taxon>
        <taxon>Agaricomycetes</taxon>
        <taxon>Agaricomycetidae</taxon>
        <taxon>Boletales</taxon>
        <taxon>Suillineae</taxon>
        <taxon>Suillaceae</taxon>
        <taxon>Suillus</taxon>
    </lineage>
</organism>